<evidence type="ECO:0000313" key="3">
    <source>
        <dbReference type="EMBL" id="CZT17020.1"/>
    </source>
</evidence>
<organism evidence="3 4">
    <name type="scientific">Ramularia collo-cygni</name>
    <dbReference type="NCBI Taxonomy" id="112498"/>
    <lineage>
        <taxon>Eukaryota</taxon>
        <taxon>Fungi</taxon>
        <taxon>Dikarya</taxon>
        <taxon>Ascomycota</taxon>
        <taxon>Pezizomycotina</taxon>
        <taxon>Dothideomycetes</taxon>
        <taxon>Dothideomycetidae</taxon>
        <taxon>Mycosphaerellales</taxon>
        <taxon>Mycosphaerellaceae</taxon>
        <taxon>Ramularia</taxon>
    </lineage>
</organism>
<dbReference type="AlphaFoldDB" id="A0A2D3UVG5"/>
<dbReference type="EMBL" id="FJUY01000003">
    <property type="protein sequence ID" value="CZT17020.1"/>
    <property type="molecule type" value="Genomic_DNA"/>
</dbReference>
<dbReference type="Proteomes" id="UP000225277">
    <property type="component" value="Unassembled WGS sequence"/>
</dbReference>
<evidence type="ECO:0000313" key="4">
    <source>
        <dbReference type="Proteomes" id="UP000225277"/>
    </source>
</evidence>
<dbReference type="GO" id="GO:0016020">
    <property type="term" value="C:membrane"/>
    <property type="evidence" value="ECO:0007669"/>
    <property type="project" value="GOC"/>
</dbReference>
<feature type="transmembrane region" description="Helical" evidence="2">
    <location>
        <begin position="78"/>
        <end position="96"/>
    </location>
</feature>
<dbReference type="PANTHER" id="PTHR28026">
    <property type="entry name" value="DUF962 DOMAIN PROTEIN (AFU_ORTHOLOGUE AFUA_8G05310)"/>
    <property type="match status" value="1"/>
</dbReference>
<reference evidence="3 4" key="1">
    <citation type="submission" date="2016-03" db="EMBL/GenBank/DDBJ databases">
        <authorList>
            <person name="Ploux O."/>
        </authorList>
    </citation>
    <scope>NUCLEOTIDE SEQUENCE [LARGE SCALE GENOMIC DNA]</scope>
    <source>
        <strain evidence="3 4">URUG2</strain>
    </source>
</reference>
<keyword evidence="2" id="KW-1133">Transmembrane helix</keyword>
<accession>A0A2D3UVG5</accession>
<feature type="region of interest" description="Disordered" evidence="1">
    <location>
        <begin position="180"/>
        <end position="203"/>
    </location>
</feature>
<dbReference type="InterPro" id="IPR009305">
    <property type="entry name" value="Mpo1-like"/>
</dbReference>
<feature type="transmembrane region" description="Helical" evidence="2">
    <location>
        <begin position="140"/>
        <end position="160"/>
    </location>
</feature>
<dbReference type="GO" id="GO:0005783">
    <property type="term" value="C:endoplasmic reticulum"/>
    <property type="evidence" value="ECO:0007669"/>
    <property type="project" value="TreeGrafter"/>
</dbReference>
<evidence type="ECO:0000256" key="1">
    <source>
        <dbReference type="SAM" id="MobiDB-lite"/>
    </source>
</evidence>
<proteinExistence type="predicted"/>
<keyword evidence="4" id="KW-1185">Reference proteome</keyword>
<feature type="transmembrane region" description="Helical" evidence="2">
    <location>
        <begin position="20"/>
        <end position="39"/>
    </location>
</feature>
<name>A0A2D3UVG5_9PEZI</name>
<dbReference type="GO" id="GO:0046521">
    <property type="term" value="P:sphingoid catabolic process"/>
    <property type="evidence" value="ECO:0007669"/>
    <property type="project" value="TreeGrafter"/>
</dbReference>
<keyword evidence="2" id="KW-0812">Transmembrane</keyword>
<protein>
    <submittedName>
        <fullName evidence="3">Probable DUF962 domain protein</fullName>
    </submittedName>
</protein>
<dbReference type="GeneID" id="35598063"/>
<keyword evidence="2" id="KW-0472">Membrane</keyword>
<gene>
    <name evidence="3" type="ORF">RCC_02852</name>
</gene>
<sequence>MALNLEKQLLFYGSYHHDPINIAIHITCVPLLLLTGFLFGTNSPSLPMPEWLPNPYLPLNLGTLACVLYSSLYILMEPVAGGMLAPLLLGATAYANHLNSEYGMKANYIAIGVHVFSWLTQFVGHGVFEGRAPALLDNLVQAIFLAPFFVWLEILFAFGYRPELKSRLDSAVQKEVAKFKAEKESKRANGHSKANGVPNGKAN</sequence>
<feature type="transmembrane region" description="Helical" evidence="2">
    <location>
        <begin position="108"/>
        <end position="128"/>
    </location>
</feature>
<dbReference type="RefSeq" id="XP_023623913.1">
    <property type="nucleotide sequence ID" value="XM_023768145.1"/>
</dbReference>
<dbReference type="Pfam" id="PF06127">
    <property type="entry name" value="Mpo1-like"/>
    <property type="match status" value="1"/>
</dbReference>
<dbReference type="OrthoDB" id="2124888at2759"/>
<evidence type="ECO:0000256" key="2">
    <source>
        <dbReference type="SAM" id="Phobius"/>
    </source>
</evidence>
<dbReference type="PANTHER" id="PTHR28026:SF9">
    <property type="entry name" value="2-HYDROXY-PALMITIC ACID DIOXYGENASE MPO1"/>
    <property type="match status" value="1"/>
</dbReference>